<sequence length="165" mass="17425">MAKACPSSPSLSFPLGGSQVTPLPRRASALPARAPQAWLDLWSCWSCLPPRALTLILTTFSCPHLPTPGHFQDQEGDEEPFVVSCAVGLGWFCPEVARSQDRVVPPTPSMGPSPTPVASVAWAPGASDTPPPTSLSSLAPSFPVSFRMTPALRAWHTAGCPLHGF</sequence>
<evidence type="ECO:0000313" key="1">
    <source>
        <dbReference type="EMBL" id="CAI9163669.1"/>
    </source>
</evidence>
<reference evidence="1" key="1">
    <citation type="submission" date="2023-04" db="EMBL/GenBank/DDBJ databases">
        <authorList>
            <consortium name="ELIXIR-Norway"/>
        </authorList>
    </citation>
    <scope>NUCLEOTIDE SEQUENCE [LARGE SCALE GENOMIC DNA]</scope>
</reference>
<proteinExistence type="predicted"/>
<dbReference type="EMBL" id="OX459957">
    <property type="protein sequence ID" value="CAI9163669.1"/>
    <property type="molecule type" value="Genomic_DNA"/>
</dbReference>
<keyword evidence="2" id="KW-1185">Reference proteome</keyword>
<gene>
    <name evidence="1" type="ORF">MRATA1EN1_LOCUS12631</name>
</gene>
<organism evidence="1 2">
    <name type="scientific">Rangifer tarandus platyrhynchus</name>
    <name type="common">Svalbard reindeer</name>
    <dbReference type="NCBI Taxonomy" id="3082113"/>
    <lineage>
        <taxon>Eukaryota</taxon>
        <taxon>Metazoa</taxon>
        <taxon>Chordata</taxon>
        <taxon>Craniata</taxon>
        <taxon>Vertebrata</taxon>
        <taxon>Euteleostomi</taxon>
        <taxon>Mammalia</taxon>
        <taxon>Eutheria</taxon>
        <taxon>Laurasiatheria</taxon>
        <taxon>Artiodactyla</taxon>
        <taxon>Ruminantia</taxon>
        <taxon>Pecora</taxon>
        <taxon>Cervidae</taxon>
        <taxon>Odocoileinae</taxon>
        <taxon>Rangifer</taxon>
    </lineage>
</organism>
<name>A0ABN8YQ57_RANTA</name>
<dbReference type="Proteomes" id="UP001176941">
    <property type="component" value="Chromosome 21"/>
</dbReference>
<evidence type="ECO:0000313" key="2">
    <source>
        <dbReference type="Proteomes" id="UP001176941"/>
    </source>
</evidence>
<protein>
    <submittedName>
        <fullName evidence="1">Uncharacterized protein</fullName>
    </submittedName>
</protein>
<accession>A0ABN8YQ57</accession>